<evidence type="ECO:0000256" key="1">
    <source>
        <dbReference type="ARBA" id="ARBA00022741"/>
    </source>
</evidence>
<organism evidence="3 4">
    <name type="scientific">Symmachiella dynata</name>
    <dbReference type="NCBI Taxonomy" id="2527995"/>
    <lineage>
        <taxon>Bacteria</taxon>
        <taxon>Pseudomonadati</taxon>
        <taxon>Planctomycetota</taxon>
        <taxon>Planctomycetia</taxon>
        <taxon>Planctomycetales</taxon>
        <taxon>Planctomycetaceae</taxon>
        <taxon>Symmachiella</taxon>
    </lineage>
</organism>
<evidence type="ECO:0000259" key="2">
    <source>
        <dbReference type="SMART" id="SM00471"/>
    </source>
</evidence>
<dbReference type="PANTHER" id="PTHR47545">
    <property type="entry name" value="MULTIFUNCTIONAL CCA PROTEIN"/>
    <property type="match status" value="1"/>
</dbReference>
<dbReference type="InterPro" id="IPR003607">
    <property type="entry name" value="HD/PDEase_dom"/>
</dbReference>
<keyword evidence="3" id="KW-0548">Nucleotidyltransferase</keyword>
<keyword evidence="4" id="KW-1185">Reference proteome</keyword>
<proteinExistence type="predicted"/>
<dbReference type="Gene3D" id="1.10.3210.10">
    <property type="entry name" value="Hypothetical protein af1432"/>
    <property type="match status" value="1"/>
</dbReference>
<dbReference type="SMART" id="SM00471">
    <property type="entry name" value="HDc"/>
    <property type="match status" value="1"/>
</dbReference>
<dbReference type="InterPro" id="IPR043519">
    <property type="entry name" value="NT_sf"/>
</dbReference>
<gene>
    <name evidence="3" type="primary">cca_2</name>
    <name evidence="3" type="ORF">Mal52_42590</name>
</gene>
<dbReference type="SUPFAM" id="SSF109604">
    <property type="entry name" value="HD-domain/PDEase-like"/>
    <property type="match status" value="1"/>
</dbReference>
<protein>
    <submittedName>
        <fullName evidence="3">Multifunctional CCA protein</fullName>
        <ecNumber evidence="3">2.7.7.72</ecNumber>
    </submittedName>
</protein>
<dbReference type="CDD" id="cd00077">
    <property type="entry name" value="HDc"/>
    <property type="match status" value="1"/>
</dbReference>
<evidence type="ECO:0000313" key="4">
    <source>
        <dbReference type="Proteomes" id="UP000319383"/>
    </source>
</evidence>
<dbReference type="EC" id="2.7.7.72" evidence="3"/>
<dbReference type="KEGG" id="sdyn:Mal52_42590"/>
<dbReference type="AlphaFoldDB" id="A0A517ZTJ1"/>
<keyword evidence="3" id="KW-0808">Transferase</keyword>
<dbReference type="Pfam" id="PF01966">
    <property type="entry name" value="HD"/>
    <property type="match status" value="1"/>
</dbReference>
<dbReference type="Proteomes" id="UP000319383">
    <property type="component" value="Chromosome"/>
</dbReference>
<keyword evidence="1" id="KW-0547">Nucleotide-binding</keyword>
<accession>A0A517ZTJ1</accession>
<dbReference type="GO" id="GO:0000166">
    <property type="term" value="F:nucleotide binding"/>
    <property type="evidence" value="ECO:0007669"/>
    <property type="project" value="UniProtKB-KW"/>
</dbReference>
<sequence>MVQPLATNHRPPATFFTAYRQLPSAYSSQDPRRENMVAPAPMPSDKLRREIAFEAARLMYSRQESEYYTAKMKAGRKLCRGWVKPRDLPSNAEIRDAIQSFARMHEGDQRTANLREMRVAALRVMRLLERFRPRLIGSVMTGHVRRGSDIDIHIFSDSVEAVVAVLREEGIPHDLERKQVRKHGEERVFNHLHFHDQFPFELTIYASKQAHYVFKSSVTGKAIERASIAELEQFLAVEYPSLDLDEAVAEVEERVDRFQIYEMLLVPLEQVKQSKKYHPEGDVLYHSLQVFDIAREERPYDEEFLLAALLHDVGKGIDPDDHVSAGLEALADYITPRTAWLIEHHMEAHAVADGSIGARARRRLEASEDFEELMLLEECDDAGREPAYDAPDIDEALDYLRDLSAMCG</sequence>
<feature type="domain" description="HD/PDEase" evidence="2">
    <location>
        <begin position="279"/>
        <end position="346"/>
    </location>
</feature>
<dbReference type="InterPro" id="IPR006674">
    <property type="entry name" value="HD_domain"/>
</dbReference>
<name>A0A517ZTJ1_9PLAN</name>
<dbReference type="EMBL" id="CP036276">
    <property type="protein sequence ID" value="QDU45763.1"/>
    <property type="molecule type" value="Genomic_DNA"/>
</dbReference>
<reference evidence="3 4" key="1">
    <citation type="submission" date="2019-02" db="EMBL/GenBank/DDBJ databases">
        <title>Deep-cultivation of Planctomycetes and their phenomic and genomic characterization uncovers novel biology.</title>
        <authorList>
            <person name="Wiegand S."/>
            <person name="Jogler M."/>
            <person name="Boedeker C."/>
            <person name="Pinto D."/>
            <person name="Vollmers J."/>
            <person name="Rivas-Marin E."/>
            <person name="Kohn T."/>
            <person name="Peeters S.H."/>
            <person name="Heuer A."/>
            <person name="Rast P."/>
            <person name="Oberbeckmann S."/>
            <person name="Bunk B."/>
            <person name="Jeske O."/>
            <person name="Meyerdierks A."/>
            <person name="Storesund J.E."/>
            <person name="Kallscheuer N."/>
            <person name="Luecker S."/>
            <person name="Lage O.M."/>
            <person name="Pohl T."/>
            <person name="Merkel B.J."/>
            <person name="Hornburger P."/>
            <person name="Mueller R.-W."/>
            <person name="Bruemmer F."/>
            <person name="Labrenz M."/>
            <person name="Spormann A.M."/>
            <person name="Op den Camp H."/>
            <person name="Overmann J."/>
            <person name="Amann R."/>
            <person name="Jetten M.S.M."/>
            <person name="Mascher T."/>
            <person name="Medema M.H."/>
            <person name="Devos D.P."/>
            <person name="Kaster A.-K."/>
            <person name="Ovreas L."/>
            <person name="Rohde M."/>
            <person name="Galperin M.Y."/>
            <person name="Jogler C."/>
        </authorList>
    </citation>
    <scope>NUCLEOTIDE SEQUENCE [LARGE SCALE GENOMIC DNA]</scope>
    <source>
        <strain evidence="3 4">Mal52</strain>
    </source>
</reference>
<dbReference type="InterPro" id="IPR050124">
    <property type="entry name" value="tRNA_CCA-adding_enzyme"/>
</dbReference>
<dbReference type="SUPFAM" id="SSF81301">
    <property type="entry name" value="Nucleotidyltransferase"/>
    <property type="match status" value="1"/>
</dbReference>
<dbReference type="GO" id="GO:0004810">
    <property type="term" value="F:CCA tRNA nucleotidyltransferase activity"/>
    <property type="evidence" value="ECO:0007669"/>
    <property type="project" value="UniProtKB-EC"/>
</dbReference>
<evidence type="ECO:0000313" key="3">
    <source>
        <dbReference type="EMBL" id="QDU45763.1"/>
    </source>
</evidence>